<gene>
    <name evidence="3" type="ORF">MQE36_11010</name>
</gene>
<keyword evidence="1" id="KW-1133">Transmembrane helix</keyword>
<protein>
    <submittedName>
        <fullName evidence="3">2TM domain-containing protein</fullName>
    </submittedName>
</protein>
<evidence type="ECO:0000313" key="3">
    <source>
        <dbReference type="EMBL" id="UNY97614.1"/>
    </source>
</evidence>
<organism evidence="3 4">
    <name type="scientific">Zhouia spongiae</name>
    <dbReference type="NCBI Taxonomy" id="2202721"/>
    <lineage>
        <taxon>Bacteria</taxon>
        <taxon>Pseudomonadati</taxon>
        <taxon>Bacteroidota</taxon>
        <taxon>Flavobacteriia</taxon>
        <taxon>Flavobacteriales</taxon>
        <taxon>Flavobacteriaceae</taxon>
        <taxon>Zhouia</taxon>
    </lineage>
</organism>
<feature type="transmembrane region" description="Helical" evidence="1">
    <location>
        <begin position="23"/>
        <end position="46"/>
    </location>
</feature>
<dbReference type="RefSeq" id="WP_242936026.1">
    <property type="nucleotide sequence ID" value="NZ_CP094326.1"/>
</dbReference>
<evidence type="ECO:0000256" key="1">
    <source>
        <dbReference type="SAM" id="Phobius"/>
    </source>
</evidence>
<evidence type="ECO:0000313" key="4">
    <source>
        <dbReference type="Proteomes" id="UP000829476"/>
    </source>
</evidence>
<accession>A0ABY3YJ27</accession>
<dbReference type="EMBL" id="CP094326">
    <property type="protein sequence ID" value="UNY97614.1"/>
    <property type="molecule type" value="Genomic_DNA"/>
</dbReference>
<dbReference type="Pfam" id="PF13239">
    <property type="entry name" value="2TM"/>
    <property type="match status" value="1"/>
</dbReference>
<reference evidence="3 4" key="1">
    <citation type="journal article" date="2018" name="Int. J. Syst. Evol. Microbiol.">
        <title>Zhouia spongiae sp. nov., isolated from a marine sponge.</title>
        <authorList>
            <person name="Zhuang L."/>
            <person name="Lin B."/>
            <person name="Qin F."/>
            <person name="Luo L."/>
        </authorList>
    </citation>
    <scope>NUCLEOTIDE SEQUENCE [LARGE SCALE GENOMIC DNA]</scope>
    <source>
        <strain evidence="3 4">HN-Y44</strain>
    </source>
</reference>
<keyword evidence="4" id="KW-1185">Reference proteome</keyword>
<feature type="domain" description="2TM" evidence="2">
    <location>
        <begin position="12"/>
        <end position="92"/>
    </location>
</feature>
<keyword evidence="1" id="KW-0812">Transmembrane</keyword>
<dbReference type="Proteomes" id="UP000829476">
    <property type="component" value="Chromosome"/>
</dbReference>
<proteinExistence type="predicted"/>
<sequence length="105" mass="12372">MENYKEQELYHRAKKRLDKIKGFYGHLASYVIVNIFLIILIGFYSGDGFWSFETFATAFFWGIGLAFHAVAVFGIDALFGKDWEQRKLQEFINQEKNEINKSRSY</sequence>
<name>A0ABY3YJ27_9FLAO</name>
<dbReference type="InterPro" id="IPR025698">
    <property type="entry name" value="2TM_dom"/>
</dbReference>
<feature type="transmembrane region" description="Helical" evidence="1">
    <location>
        <begin position="58"/>
        <end position="79"/>
    </location>
</feature>
<keyword evidence="1" id="KW-0472">Membrane</keyword>
<evidence type="ECO:0000259" key="2">
    <source>
        <dbReference type="Pfam" id="PF13239"/>
    </source>
</evidence>